<dbReference type="Pfam" id="PF01022">
    <property type="entry name" value="HTH_5"/>
    <property type="match status" value="1"/>
</dbReference>
<evidence type="ECO:0000256" key="4">
    <source>
        <dbReference type="SAM" id="Coils"/>
    </source>
</evidence>
<evidence type="ECO:0000259" key="5">
    <source>
        <dbReference type="PROSITE" id="PS50987"/>
    </source>
</evidence>
<keyword evidence="2" id="KW-0238">DNA-binding</keyword>
<dbReference type="NCBIfam" id="NF033788">
    <property type="entry name" value="HTH_metalloreg"/>
    <property type="match status" value="1"/>
</dbReference>
<dbReference type="SMART" id="SM00418">
    <property type="entry name" value="HTH_ARSR"/>
    <property type="match status" value="1"/>
</dbReference>
<protein>
    <submittedName>
        <fullName evidence="6">Helix-turn-helix transcriptional regulator</fullName>
    </submittedName>
</protein>
<evidence type="ECO:0000256" key="1">
    <source>
        <dbReference type="ARBA" id="ARBA00023015"/>
    </source>
</evidence>
<keyword evidence="7" id="KW-1185">Reference proteome</keyword>
<dbReference type="InterPro" id="IPR051081">
    <property type="entry name" value="HTH_MetalResp_TranReg"/>
</dbReference>
<dbReference type="RefSeq" id="WP_208846392.1">
    <property type="nucleotide sequence ID" value="NZ_JAGGDJ010000002.1"/>
</dbReference>
<dbReference type="PANTHER" id="PTHR33154">
    <property type="entry name" value="TRANSCRIPTIONAL REGULATOR, ARSR FAMILY"/>
    <property type="match status" value="1"/>
</dbReference>
<dbReference type="CDD" id="cd00090">
    <property type="entry name" value="HTH_ARSR"/>
    <property type="match status" value="1"/>
</dbReference>
<dbReference type="InterPro" id="IPR001845">
    <property type="entry name" value="HTH_ArsR_DNA-bd_dom"/>
</dbReference>
<evidence type="ECO:0000256" key="2">
    <source>
        <dbReference type="ARBA" id="ARBA00023125"/>
    </source>
</evidence>
<organism evidence="6 7">
    <name type="scientific">Paenibacillus artemisiicola</name>
    <dbReference type="NCBI Taxonomy" id="1172618"/>
    <lineage>
        <taxon>Bacteria</taxon>
        <taxon>Bacillati</taxon>
        <taxon>Bacillota</taxon>
        <taxon>Bacilli</taxon>
        <taxon>Bacillales</taxon>
        <taxon>Paenibacillaceae</taxon>
        <taxon>Paenibacillus</taxon>
    </lineage>
</organism>
<gene>
    <name evidence="6" type="ORF">I8J29_04055</name>
</gene>
<feature type="coiled-coil region" evidence="4">
    <location>
        <begin position="83"/>
        <end position="110"/>
    </location>
</feature>
<keyword evidence="4" id="KW-0175">Coiled coil</keyword>
<feature type="domain" description="HTH arsR-type" evidence="5">
    <location>
        <begin position="1"/>
        <end position="87"/>
    </location>
</feature>
<sequence>MQDIYAIIAEPTRRRILDRLLLSDSTVKQLTEEIGVSQPLISSHLRLLRDSGLVHVHADAQRRIYSLDASPLAGVDEWLSAYRDRWNRHIDRLEAHLDRQKRLKEEQLNERERTMPPPP</sequence>
<dbReference type="InterPro" id="IPR036388">
    <property type="entry name" value="WH-like_DNA-bd_sf"/>
</dbReference>
<dbReference type="PRINTS" id="PR00778">
    <property type="entry name" value="HTHARSR"/>
</dbReference>
<dbReference type="Proteomes" id="UP000670947">
    <property type="component" value="Unassembled WGS sequence"/>
</dbReference>
<keyword evidence="1" id="KW-0805">Transcription regulation</keyword>
<dbReference type="InterPro" id="IPR036390">
    <property type="entry name" value="WH_DNA-bd_sf"/>
</dbReference>
<dbReference type="PANTHER" id="PTHR33154:SF33">
    <property type="entry name" value="TRANSCRIPTIONAL REPRESSOR SDPR"/>
    <property type="match status" value="1"/>
</dbReference>
<keyword evidence="3" id="KW-0804">Transcription</keyword>
<name>A0ABS3W4Y4_9BACL</name>
<proteinExistence type="predicted"/>
<comment type="caution">
    <text evidence="6">The sequence shown here is derived from an EMBL/GenBank/DDBJ whole genome shotgun (WGS) entry which is preliminary data.</text>
</comment>
<dbReference type="EMBL" id="JAGGDJ010000002">
    <property type="protein sequence ID" value="MBO7743354.1"/>
    <property type="molecule type" value="Genomic_DNA"/>
</dbReference>
<evidence type="ECO:0000256" key="3">
    <source>
        <dbReference type="ARBA" id="ARBA00023163"/>
    </source>
</evidence>
<evidence type="ECO:0000313" key="6">
    <source>
        <dbReference type="EMBL" id="MBO7743354.1"/>
    </source>
</evidence>
<dbReference type="SUPFAM" id="SSF46785">
    <property type="entry name" value="Winged helix' DNA-binding domain"/>
    <property type="match status" value="1"/>
</dbReference>
<dbReference type="InterPro" id="IPR011991">
    <property type="entry name" value="ArsR-like_HTH"/>
</dbReference>
<reference evidence="6 7" key="1">
    <citation type="submission" date="2021-03" db="EMBL/GenBank/DDBJ databases">
        <title>Paenibacillus artemisicola MWE-103 whole genome sequence.</title>
        <authorList>
            <person name="Ham Y.J."/>
        </authorList>
    </citation>
    <scope>NUCLEOTIDE SEQUENCE [LARGE SCALE GENOMIC DNA]</scope>
    <source>
        <strain evidence="6 7">MWE-103</strain>
    </source>
</reference>
<evidence type="ECO:0000313" key="7">
    <source>
        <dbReference type="Proteomes" id="UP000670947"/>
    </source>
</evidence>
<accession>A0ABS3W4Y4</accession>
<dbReference type="PROSITE" id="PS50987">
    <property type="entry name" value="HTH_ARSR_2"/>
    <property type="match status" value="1"/>
</dbReference>
<dbReference type="Gene3D" id="1.10.10.10">
    <property type="entry name" value="Winged helix-like DNA-binding domain superfamily/Winged helix DNA-binding domain"/>
    <property type="match status" value="1"/>
</dbReference>